<feature type="transmembrane region" description="Helical" evidence="6">
    <location>
        <begin position="12"/>
        <end position="32"/>
    </location>
</feature>
<keyword evidence="5 6" id="KW-0472">Membrane</keyword>
<evidence type="ECO:0000256" key="4">
    <source>
        <dbReference type="ARBA" id="ARBA00022989"/>
    </source>
</evidence>
<comment type="similarity">
    <text evidence="2 6">Belongs to the ATPase protein 8 family.</text>
</comment>
<evidence type="ECO:0000256" key="2">
    <source>
        <dbReference type="ARBA" id="ARBA00008892"/>
    </source>
</evidence>
<dbReference type="GO" id="GO:0045259">
    <property type="term" value="C:proton-transporting ATP synthase complex"/>
    <property type="evidence" value="ECO:0007669"/>
    <property type="project" value="UniProtKB-KW"/>
</dbReference>
<geneLocation type="mitochondrion" evidence="7"/>
<dbReference type="GeneID" id="8363733"/>
<keyword evidence="4 6" id="KW-1133">Transmembrane helix</keyword>
<dbReference type="RefSeq" id="YP_003127071.1">
    <property type="nucleotide sequence ID" value="NC_013147.1"/>
</dbReference>
<evidence type="ECO:0000256" key="6">
    <source>
        <dbReference type="RuleBase" id="RU368038"/>
    </source>
</evidence>
<gene>
    <name evidence="7" type="primary">atp8</name>
</gene>
<keyword evidence="6 7" id="KW-0496">Mitochondrion</keyword>
<reference evidence="7" key="1">
    <citation type="journal article" date="2010" name="FEMS Yeast Res.">
        <title>Mitochondrial genome from the facultative anaerobe and petite-positive yeast Dekkera bruxellensis contains the NADH dehydrogenase subunit genes.</title>
        <authorList>
            <person name="Prochazka E."/>
            <person name="Polakova S."/>
            <person name="Piskur J."/>
            <person name="Sulo P."/>
        </authorList>
    </citation>
    <scope>NUCLEOTIDE SEQUENCE</scope>
    <source>
        <strain evidence="7">CBS 2499</strain>
    </source>
</reference>
<organism evidence="7">
    <name type="scientific">Dekkera bruxellensis</name>
    <name type="common">Brettanomyces custersii</name>
    <dbReference type="NCBI Taxonomy" id="5007"/>
    <lineage>
        <taxon>Eukaryota</taxon>
        <taxon>Fungi</taxon>
        <taxon>Dikarya</taxon>
        <taxon>Ascomycota</taxon>
        <taxon>Saccharomycotina</taxon>
        <taxon>Pichiomycetes</taxon>
        <taxon>Pichiales</taxon>
        <taxon>Pichiaceae</taxon>
        <taxon>Brettanomyces</taxon>
    </lineage>
</organism>
<keyword evidence="6" id="KW-0375">Hydrogen ion transport</keyword>
<dbReference type="GO" id="GO:0015078">
    <property type="term" value="F:proton transmembrane transporter activity"/>
    <property type="evidence" value="ECO:0007669"/>
    <property type="project" value="UniProtKB-UniRule"/>
</dbReference>
<comment type="function">
    <text evidence="6">Mitochondrial membrane ATP synthase (F(1)F(0) ATP synthase or Complex V) produces ATP from ADP in the presence of a proton gradient across the membrane which is generated by electron transport complexes of the respiratory chain. F-type ATPases consist of two structural domains, F(1) - containing the extramembraneous catalytic core and F(0) - containing the membrane proton channel, linked together by a central stalk and a peripheral stalk. During catalysis, ATP synthesis in the catalytic domain of F(1) is coupled via a rotary mechanism of the central stalk subunits to proton translocation. Part of the complex F(0) domain. Minor subunit located with subunit a in the membrane.</text>
</comment>
<keyword evidence="6" id="KW-0813">Transport</keyword>
<dbReference type="STRING" id="5007.C7FEY4"/>
<name>C7FEY4_DEKBR</name>
<evidence type="ECO:0000256" key="1">
    <source>
        <dbReference type="ARBA" id="ARBA00004167"/>
    </source>
</evidence>
<sequence>MPQLIPFFFLNQLFYGFLTLFILLILVSKIILPYILKLNIVRSIIVKF</sequence>
<accession>C7FEY4</accession>
<dbReference type="Pfam" id="PF05933">
    <property type="entry name" value="Fun_ATP-synt_8"/>
    <property type="match status" value="1"/>
</dbReference>
<dbReference type="AlphaFoldDB" id="C7FEY4"/>
<protein>
    <recommendedName>
        <fullName evidence="6">ATP synthase protein 8</fullName>
    </recommendedName>
</protein>
<keyword evidence="6" id="KW-0066">ATP synthesis</keyword>
<dbReference type="GO" id="GO:0015986">
    <property type="term" value="P:proton motive force-driven ATP synthesis"/>
    <property type="evidence" value="ECO:0007669"/>
    <property type="project" value="UniProtKB-UniRule"/>
</dbReference>
<evidence type="ECO:0000256" key="5">
    <source>
        <dbReference type="ARBA" id="ARBA00023136"/>
    </source>
</evidence>
<dbReference type="InterPro" id="IPR009230">
    <property type="entry name" value="ATP_synth_su8_fun"/>
</dbReference>
<dbReference type="GO" id="GO:0005743">
    <property type="term" value="C:mitochondrial inner membrane"/>
    <property type="evidence" value="ECO:0007669"/>
    <property type="project" value="UniProtKB-SubCell"/>
</dbReference>
<keyword evidence="6" id="KW-0138">CF(0)</keyword>
<proteinExistence type="inferred from homology"/>
<evidence type="ECO:0000313" key="7">
    <source>
        <dbReference type="EMBL" id="ACU32841.1"/>
    </source>
</evidence>
<evidence type="ECO:0000256" key="3">
    <source>
        <dbReference type="ARBA" id="ARBA00022692"/>
    </source>
</evidence>
<keyword evidence="6" id="KW-0406">Ion transport</keyword>
<dbReference type="EMBL" id="GQ354526">
    <property type="protein sequence ID" value="ACU32841.1"/>
    <property type="molecule type" value="Genomic_DNA"/>
</dbReference>
<keyword evidence="3 6" id="KW-0812">Transmembrane</keyword>
<comment type="subcellular location">
    <subcellularLocation>
        <location evidence="1">Membrane</location>
        <topology evidence="1">Single-pass membrane protein</topology>
    </subcellularLocation>
    <subcellularLocation>
        <location evidence="6">Mitochondrion inner membrane</location>
        <topology evidence="6">Single-pass membrane protein</topology>
    </subcellularLocation>
</comment>
<comment type="subunit">
    <text evidence="6">F-type ATPases have 2 components, CF(1) - the catalytic core - and CF(0) - the membrane proton channel.</text>
</comment>